<comment type="caution">
    <text evidence="1">The sequence shown here is derived from an EMBL/GenBank/DDBJ whole genome shotgun (WGS) entry which is preliminary data.</text>
</comment>
<organism evidence="1 2">
    <name type="scientific">Pyxicephalus adspersus</name>
    <name type="common">African bullfrog</name>
    <dbReference type="NCBI Taxonomy" id="30357"/>
    <lineage>
        <taxon>Eukaryota</taxon>
        <taxon>Metazoa</taxon>
        <taxon>Chordata</taxon>
        <taxon>Craniata</taxon>
        <taxon>Vertebrata</taxon>
        <taxon>Euteleostomi</taxon>
        <taxon>Amphibia</taxon>
        <taxon>Batrachia</taxon>
        <taxon>Anura</taxon>
        <taxon>Neobatrachia</taxon>
        <taxon>Ranoidea</taxon>
        <taxon>Pyxicephalidae</taxon>
        <taxon>Pyxicephalinae</taxon>
        <taxon>Pyxicephalus</taxon>
    </lineage>
</organism>
<dbReference type="AlphaFoldDB" id="A0AAV2ZVX4"/>
<name>A0AAV2ZVX4_PYXAD</name>
<proteinExistence type="predicted"/>
<keyword evidence="2" id="KW-1185">Reference proteome</keyword>
<dbReference type="EMBL" id="DYDO01000009">
    <property type="protein sequence ID" value="DBA18799.1"/>
    <property type="molecule type" value="Genomic_DNA"/>
</dbReference>
<evidence type="ECO:0000313" key="1">
    <source>
        <dbReference type="EMBL" id="DBA18799.1"/>
    </source>
</evidence>
<dbReference type="Proteomes" id="UP001181693">
    <property type="component" value="Unassembled WGS sequence"/>
</dbReference>
<sequence>MIIHWGPLFSQNENCFKGKVACSAFFALKIQLKANMFKHLKVNVLLKSGYHKHVAITCLVEQGRKPTSVPHLKLVSAYYCTRPH</sequence>
<accession>A0AAV2ZVX4</accession>
<evidence type="ECO:0000313" key="2">
    <source>
        <dbReference type="Proteomes" id="UP001181693"/>
    </source>
</evidence>
<gene>
    <name evidence="1" type="ORF">GDO54_017007</name>
</gene>
<reference evidence="1" key="1">
    <citation type="thesis" date="2020" institute="ProQuest LLC" country="789 East Eisenhower Parkway, Ann Arbor, MI, USA">
        <title>Comparative Genomics and Chromosome Evolution.</title>
        <authorList>
            <person name="Mudd A.B."/>
        </authorList>
    </citation>
    <scope>NUCLEOTIDE SEQUENCE</scope>
    <source>
        <strain evidence="1">1538</strain>
        <tissue evidence="1">Blood</tissue>
    </source>
</reference>
<protein>
    <submittedName>
        <fullName evidence="1">Uncharacterized protein</fullName>
    </submittedName>
</protein>